<evidence type="ECO:0000256" key="2">
    <source>
        <dbReference type="ARBA" id="ARBA00023136"/>
    </source>
</evidence>
<feature type="transmembrane region" description="Helical" evidence="3">
    <location>
        <begin position="55"/>
        <end position="75"/>
    </location>
</feature>
<keyword evidence="2 3" id="KW-0472">Membrane</keyword>
<keyword evidence="5" id="KW-1185">Reference proteome</keyword>
<evidence type="ECO:0000256" key="3">
    <source>
        <dbReference type="SAM" id="Phobius"/>
    </source>
</evidence>
<name>A0A8I6Y306_HORVV</name>
<protein>
    <recommendedName>
        <fullName evidence="6">Late embryogenesis abundant protein LEA-2 subgroup domain-containing protein</fullName>
    </recommendedName>
</protein>
<dbReference type="Gramene" id="HORVU.MOREX.r3.5HG0489100.1">
    <property type="protein sequence ID" value="HORVU.MOREX.r3.5HG0489100.1.CDS1"/>
    <property type="gene ID" value="HORVU.MOREX.r3.5HG0489100"/>
</dbReference>
<proteinExistence type="predicted"/>
<evidence type="ECO:0000313" key="4">
    <source>
        <dbReference type="EnsemblPlants" id="HORVU.MOREX.r3.5HG0489100.1.CDS1"/>
    </source>
</evidence>
<comment type="subcellular location">
    <subcellularLocation>
        <location evidence="1">Membrane</location>
    </subcellularLocation>
</comment>
<accession>A0A8I6Y306</accession>
<sequence>MGDVDCELDCGDIDCGECLSVCCSSACDGGGGYGGGAWPYYPYHHHSSGGDRCTCLCYCLLLVILLVLLVVPYFVVFPVHVTVQGASLARLALAGPNGTALAYDVSLAVAVHNRNWASLAKLGAVDAELRFAGARIAGVRMQGEGSSREIEPGKADVYHVAAAGESAQLGGDGVAEFVKESAAGGVFRLELKLSGEVRYPPHTRVNRLEAACPLELPLSSPAFMKKVECV</sequence>
<evidence type="ECO:0000256" key="1">
    <source>
        <dbReference type="ARBA" id="ARBA00004370"/>
    </source>
</evidence>
<evidence type="ECO:0000313" key="5">
    <source>
        <dbReference type="Proteomes" id="UP000011116"/>
    </source>
</evidence>
<evidence type="ECO:0008006" key="6">
    <source>
        <dbReference type="Google" id="ProtNLM"/>
    </source>
</evidence>
<keyword evidence="3" id="KW-1133">Transmembrane helix</keyword>
<organism evidence="4 5">
    <name type="scientific">Hordeum vulgare subsp. vulgare</name>
    <name type="common">Domesticated barley</name>
    <dbReference type="NCBI Taxonomy" id="112509"/>
    <lineage>
        <taxon>Eukaryota</taxon>
        <taxon>Viridiplantae</taxon>
        <taxon>Streptophyta</taxon>
        <taxon>Embryophyta</taxon>
        <taxon>Tracheophyta</taxon>
        <taxon>Spermatophyta</taxon>
        <taxon>Magnoliopsida</taxon>
        <taxon>Liliopsida</taxon>
        <taxon>Poales</taxon>
        <taxon>Poaceae</taxon>
        <taxon>BOP clade</taxon>
        <taxon>Pooideae</taxon>
        <taxon>Triticodae</taxon>
        <taxon>Triticeae</taxon>
        <taxon>Hordeinae</taxon>
        <taxon>Hordeum</taxon>
    </lineage>
</organism>
<dbReference type="PANTHER" id="PTHR31415">
    <property type="entry name" value="OS05G0367900 PROTEIN"/>
    <property type="match status" value="1"/>
</dbReference>
<dbReference type="PANTHER" id="PTHR31415:SF151">
    <property type="entry name" value="LATE EMBRYOGENESIS ABUNDANT PROTEIN LEA-2 SUBGROUP DOMAIN-CONTAINING PROTEIN"/>
    <property type="match status" value="1"/>
</dbReference>
<dbReference type="GO" id="GO:0098542">
    <property type="term" value="P:defense response to other organism"/>
    <property type="evidence" value="ECO:0007669"/>
    <property type="project" value="InterPro"/>
</dbReference>
<reference evidence="4" key="3">
    <citation type="submission" date="2022-01" db="UniProtKB">
        <authorList>
            <consortium name="EnsemblPlants"/>
        </authorList>
    </citation>
    <scope>IDENTIFICATION</scope>
    <source>
        <strain evidence="4">subsp. vulgare</strain>
    </source>
</reference>
<dbReference type="GO" id="GO:0016020">
    <property type="term" value="C:membrane"/>
    <property type="evidence" value="ECO:0007669"/>
    <property type="project" value="UniProtKB-SubCell"/>
</dbReference>
<keyword evidence="3" id="KW-0812">Transmembrane</keyword>
<dbReference type="Proteomes" id="UP000011116">
    <property type="component" value="Chromosome 5H"/>
</dbReference>
<dbReference type="InterPro" id="IPR044839">
    <property type="entry name" value="NDR1-like"/>
</dbReference>
<dbReference type="EnsemblPlants" id="HORVU.MOREX.r3.5HG0489100.1">
    <property type="protein sequence ID" value="HORVU.MOREX.r3.5HG0489100.1.CDS1"/>
    <property type="gene ID" value="HORVU.MOREX.r3.5HG0489100"/>
</dbReference>
<reference evidence="4" key="2">
    <citation type="submission" date="2020-10" db="EMBL/GenBank/DDBJ databases">
        <authorList>
            <person name="Scholz U."/>
            <person name="Mascher M."/>
            <person name="Fiebig A."/>
        </authorList>
    </citation>
    <scope>NUCLEOTIDE SEQUENCE [LARGE SCALE GENOMIC DNA]</scope>
    <source>
        <strain evidence="4">cv. Morex</strain>
    </source>
</reference>
<reference evidence="5" key="1">
    <citation type="journal article" date="2012" name="Nature">
        <title>A physical, genetic and functional sequence assembly of the barley genome.</title>
        <authorList>
            <consortium name="The International Barley Genome Sequencing Consortium"/>
            <person name="Mayer K.F."/>
            <person name="Waugh R."/>
            <person name="Brown J.W."/>
            <person name="Schulman A."/>
            <person name="Langridge P."/>
            <person name="Platzer M."/>
            <person name="Fincher G.B."/>
            <person name="Muehlbauer G.J."/>
            <person name="Sato K."/>
            <person name="Close T.J."/>
            <person name="Wise R.P."/>
            <person name="Stein N."/>
        </authorList>
    </citation>
    <scope>NUCLEOTIDE SEQUENCE [LARGE SCALE GENOMIC DNA]</scope>
    <source>
        <strain evidence="5">cv. Morex</strain>
    </source>
</reference>
<dbReference type="AlphaFoldDB" id="A0A8I6Y306"/>